<dbReference type="CDD" id="cd18787">
    <property type="entry name" value="SF2_C_DEAD"/>
    <property type="match status" value="1"/>
</dbReference>
<feature type="compositionally biased region" description="Basic and acidic residues" evidence="5">
    <location>
        <begin position="397"/>
        <end position="419"/>
    </location>
</feature>
<dbReference type="GO" id="GO:0016787">
    <property type="term" value="F:hydrolase activity"/>
    <property type="evidence" value="ECO:0007669"/>
    <property type="project" value="UniProtKB-KW"/>
</dbReference>
<feature type="domain" description="Helicase C-terminal" evidence="7">
    <location>
        <begin position="222"/>
        <end position="376"/>
    </location>
</feature>
<dbReference type="GO" id="GO:0005829">
    <property type="term" value="C:cytosol"/>
    <property type="evidence" value="ECO:0007669"/>
    <property type="project" value="TreeGrafter"/>
</dbReference>
<gene>
    <name evidence="8" type="ORF">RU93_GL001412</name>
</gene>
<evidence type="ECO:0000256" key="3">
    <source>
        <dbReference type="ARBA" id="ARBA00022806"/>
    </source>
</evidence>
<dbReference type="InterPro" id="IPR001650">
    <property type="entry name" value="Helicase_C-like"/>
</dbReference>
<feature type="domain" description="Helicase ATP-binding" evidence="6">
    <location>
        <begin position="30"/>
        <end position="199"/>
    </location>
</feature>
<dbReference type="AlphaFoldDB" id="A0A1L8QV81"/>
<dbReference type="Pfam" id="PF00270">
    <property type="entry name" value="DEAD"/>
    <property type="match status" value="1"/>
</dbReference>
<evidence type="ECO:0000256" key="1">
    <source>
        <dbReference type="ARBA" id="ARBA00022741"/>
    </source>
</evidence>
<dbReference type="GO" id="GO:0009409">
    <property type="term" value="P:response to cold"/>
    <property type="evidence" value="ECO:0007669"/>
    <property type="project" value="TreeGrafter"/>
</dbReference>
<dbReference type="InterPro" id="IPR027417">
    <property type="entry name" value="P-loop_NTPase"/>
</dbReference>
<dbReference type="SMART" id="SM00487">
    <property type="entry name" value="DEXDc"/>
    <property type="match status" value="1"/>
</dbReference>
<dbReference type="Gene3D" id="3.40.50.300">
    <property type="entry name" value="P-loop containing nucleotide triphosphate hydrolases"/>
    <property type="match status" value="2"/>
</dbReference>
<comment type="caution">
    <text evidence="8">The sequence shown here is derived from an EMBL/GenBank/DDBJ whole genome shotgun (WGS) entry which is preliminary data.</text>
</comment>
<evidence type="ECO:0000313" key="8">
    <source>
        <dbReference type="EMBL" id="OJG11417.1"/>
    </source>
</evidence>
<evidence type="ECO:0000256" key="2">
    <source>
        <dbReference type="ARBA" id="ARBA00022801"/>
    </source>
</evidence>
<dbReference type="STRING" id="328396.RU93_GL001412"/>
<evidence type="ECO:0000259" key="6">
    <source>
        <dbReference type="PROSITE" id="PS51192"/>
    </source>
</evidence>
<dbReference type="GO" id="GO:0005524">
    <property type="term" value="F:ATP binding"/>
    <property type="evidence" value="ECO:0007669"/>
    <property type="project" value="UniProtKB-KW"/>
</dbReference>
<keyword evidence="2" id="KW-0378">Hydrolase</keyword>
<accession>A0A1L8QV81</accession>
<reference evidence="8 9" key="1">
    <citation type="submission" date="2014-12" db="EMBL/GenBank/DDBJ databases">
        <title>Draft genome sequences of 29 type strains of Enterococci.</title>
        <authorList>
            <person name="Zhong Z."/>
            <person name="Sun Z."/>
            <person name="Liu W."/>
            <person name="Zhang W."/>
            <person name="Zhang H."/>
        </authorList>
    </citation>
    <scope>NUCLEOTIDE SEQUENCE [LARGE SCALE GENOMIC DNA]</scope>
    <source>
        <strain evidence="8 9">DSM 17690</strain>
    </source>
</reference>
<keyword evidence="1" id="KW-0547">Nucleotide-binding</keyword>
<dbReference type="SMART" id="SM00490">
    <property type="entry name" value="HELICc"/>
    <property type="match status" value="1"/>
</dbReference>
<dbReference type="GO" id="GO:0003724">
    <property type="term" value="F:RNA helicase activity"/>
    <property type="evidence" value="ECO:0007669"/>
    <property type="project" value="TreeGrafter"/>
</dbReference>
<dbReference type="InterPro" id="IPR014001">
    <property type="entry name" value="Helicase_ATP-bd"/>
</dbReference>
<evidence type="ECO:0008006" key="10">
    <source>
        <dbReference type="Google" id="ProtNLM"/>
    </source>
</evidence>
<dbReference type="CDD" id="cd00268">
    <property type="entry name" value="DEADc"/>
    <property type="match status" value="1"/>
</dbReference>
<evidence type="ECO:0000256" key="4">
    <source>
        <dbReference type="ARBA" id="ARBA00022840"/>
    </source>
</evidence>
<keyword evidence="4" id="KW-0067">ATP-binding</keyword>
<dbReference type="SUPFAM" id="SSF52540">
    <property type="entry name" value="P-loop containing nucleoside triphosphate hydrolases"/>
    <property type="match status" value="1"/>
</dbReference>
<dbReference type="PANTHER" id="PTHR47963:SF7">
    <property type="entry name" value="ATP-DEPENDENT RNA HELICASE YFML-RELATED"/>
    <property type="match status" value="1"/>
</dbReference>
<feature type="region of interest" description="Disordered" evidence="5">
    <location>
        <begin position="382"/>
        <end position="444"/>
    </location>
</feature>
<dbReference type="InterPro" id="IPR050547">
    <property type="entry name" value="DEAD_box_RNA_helicases"/>
</dbReference>
<dbReference type="GO" id="GO:0033592">
    <property type="term" value="F:RNA strand annealing activity"/>
    <property type="evidence" value="ECO:0007669"/>
    <property type="project" value="TreeGrafter"/>
</dbReference>
<dbReference type="Proteomes" id="UP000182149">
    <property type="component" value="Unassembled WGS sequence"/>
</dbReference>
<keyword evidence="9" id="KW-1185">Reference proteome</keyword>
<protein>
    <recommendedName>
        <fullName evidence="10">DEAD/DEAH box helicase</fullName>
    </recommendedName>
</protein>
<dbReference type="PROSITE" id="PS51194">
    <property type="entry name" value="HELICASE_CTER"/>
    <property type="match status" value="1"/>
</dbReference>
<feature type="compositionally biased region" description="Basic residues" evidence="5">
    <location>
        <begin position="420"/>
        <end position="444"/>
    </location>
</feature>
<name>A0A1L8QV81_9ENTE</name>
<evidence type="ECO:0000313" key="9">
    <source>
        <dbReference type="Proteomes" id="UP000182149"/>
    </source>
</evidence>
<dbReference type="PANTHER" id="PTHR47963">
    <property type="entry name" value="DEAD-BOX ATP-DEPENDENT RNA HELICASE 47, MITOCHONDRIAL"/>
    <property type="match status" value="1"/>
</dbReference>
<evidence type="ECO:0000259" key="7">
    <source>
        <dbReference type="PROSITE" id="PS51194"/>
    </source>
</evidence>
<proteinExistence type="predicted"/>
<dbReference type="InterPro" id="IPR011545">
    <property type="entry name" value="DEAD/DEAH_box_helicase_dom"/>
</dbReference>
<dbReference type="InterPro" id="IPR044742">
    <property type="entry name" value="DEAD/DEAH_RhlB"/>
</dbReference>
<dbReference type="PROSITE" id="PS51192">
    <property type="entry name" value="HELICASE_ATP_BIND_1"/>
    <property type="match status" value="1"/>
</dbReference>
<evidence type="ECO:0000256" key="5">
    <source>
        <dbReference type="SAM" id="MobiDB-lite"/>
    </source>
</evidence>
<dbReference type="Pfam" id="PF00271">
    <property type="entry name" value="Helicase_C"/>
    <property type="match status" value="1"/>
</dbReference>
<sequence length="444" mass="49689">MIQENLPAVWQKRWAENHFLAPSLIQTAVFEPLQSGKDVVGISPTGSGKTLAYLLPTLLKVIPGQGNQLLILVSSQELGIQVAEVARVWGKDLGLKVQSLIGGANVNRQIEKLKEKPEVLVGTPGRVNELMKQKKVKTQQMKAVILDEADQLLQQGTIEFVDQILRTLPQETHYAFFSATADVALPAIRQIVQTDLEVIDVTDLNPENERVNHYYLNYSKRQVVEALRRFAHLKDFQGFVFFNQLSELGSAEEKLLYNQILVASLASDQSKDARKKALNRFRDGSVRQLLTTDLASRGLDVANVPFVINAEVPLTKESYLHRAGRIGRMGAAGTIVTIVQDNTLRDLKRIARDLEITVTETFIYGGELVAELPEKYRVEVTKRKNSDKTSVNKGKMTPKEKSFAAPSKERSVTTRPEEKKRKKKKSKTAKQKNKGARKKTPPAM</sequence>
<dbReference type="OrthoDB" id="9805696at2"/>
<dbReference type="GO" id="GO:0005840">
    <property type="term" value="C:ribosome"/>
    <property type="evidence" value="ECO:0007669"/>
    <property type="project" value="TreeGrafter"/>
</dbReference>
<dbReference type="RefSeq" id="WP_071874159.1">
    <property type="nucleotide sequence ID" value="NZ_JBHSHF010000014.1"/>
</dbReference>
<dbReference type="EMBL" id="JXKD01000003">
    <property type="protein sequence ID" value="OJG11417.1"/>
    <property type="molecule type" value="Genomic_DNA"/>
</dbReference>
<organism evidence="8 9">
    <name type="scientific">Enterococcus aquimarinus</name>
    <dbReference type="NCBI Taxonomy" id="328396"/>
    <lineage>
        <taxon>Bacteria</taxon>
        <taxon>Bacillati</taxon>
        <taxon>Bacillota</taxon>
        <taxon>Bacilli</taxon>
        <taxon>Lactobacillales</taxon>
        <taxon>Enterococcaceae</taxon>
        <taxon>Enterococcus</taxon>
    </lineage>
</organism>
<keyword evidence="3" id="KW-0347">Helicase</keyword>